<organism evidence="1">
    <name type="scientific">Tanacetum cinerariifolium</name>
    <name type="common">Dalmatian daisy</name>
    <name type="synonym">Chrysanthemum cinerariifolium</name>
    <dbReference type="NCBI Taxonomy" id="118510"/>
    <lineage>
        <taxon>Eukaryota</taxon>
        <taxon>Viridiplantae</taxon>
        <taxon>Streptophyta</taxon>
        <taxon>Embryophyta</taxon>
        <taxon>Tracheophyta</taxon>
        <taxon>Spermatophyta</taxon>
        <taxon>Magnoliopsida</taxon>
        <taxon>eudicotyledons</taxon>
        <taxon>Gunneridae</taxon>
        <taxon>Pentapetalae</taxon>
        <taxon>asterids</taxon>
        <taxon>campanulids</taxon>
        <taxon>Asterales</taxon>
        <taxon>Asteraceae</taxon>
        <taxon>Asteroideae</taxon>
        <taxon>Anthemideae</taxon>
        <taxon>Anthemidinae</taxon>
        <taxon>Tanacetum</taxon>
    </lineage>
</organism>
<evidence type="ECO:0000313" key="1">
    <source>
        <dbReference type="EMBL" id="GFC94733.1"/>
    </source>
</evidence>
<comment type="caution">
    <text evidence="1">The sequence shown here is derived from an EMBL/GenBank/DDBJ whole genome shotgun (WGS) entry which is preliminary data.</text>
</comment>
<feature type="non-terminal residue" evidence="1">
    <location>
        <position position="1"/>
    </location>
</feature>
<reference evidence="1" key="1">
    <citation type="journal article" date="2019" name="Sci. Rep.">
        <title>Draft genome of Tanacetum cinerariifolium, the natural source of mosquito coil.</title>
        <authorList>
            <person name="Yamashiro T."/>
            <person name="Shiraishi A."/>
            <person name="Satake H."/>
            <person name="Nakayama K."/>
        </authorList>
    </citation>
    <scope>NUCLEOTIDE SEQUENCE</scope>
</reference>
<dbReference type="EMBL" id="BKCJ011150487">
    <property type="protein sequence ID" value="GFC94733.1"/>
    <property type="molecule type" value="Genomic_DNA"/>
</dbReference>
<proteinExistence type="predicted"/>
<gene>
    <name evidence="1" type="ORF">Tci_866703</name>
</gene>
<dbReference type="AlphaFoldDB" id="A0A699SC15"/>
<sequence>TKNLGALAGFTLDSLSPTNQIDWRLLNNELRSQRCGAGLRRFSEEGCADGQGLPLVPHRQGVVRPQVCAGYPVALLGRGSVSAGSAAQNVLAARHGPAGGASLPEVLRRPAGAQGYLAAHPPSH</sequence>
<protein>
    <submittedName>
        <fullName evidence="1">Uncharacterized protein</fullName>
    </submittedName>
</protein>
<name>A0A699SC15_TANCI</name>
<accession>A0A699SC15</accession>